<evidence type="ECO:0000259" key="7">
    <source>
        <dbReference type="PROSITE" id="PS50850"/>
    </source>
</evidence>
<feature type="transmembrane region" description="Helical" evidence="6">
    <location>
        <begin position="155"/>
        <end position="172"/>
    </location>
</feature>
<dbReference type="CDD" id="cd17323">
    <property type="entry name" value="MFS_Tpo1_MDR_like"/>
    <property type="match status" value="1"/>
</dbReference>
<keyword evidence="2 6" id="KW-0812">Transmembrane</keyword>
<sequence>MMAWPRSDCRSNSSGTTIMGDPERNNDAEEEAIAIHSPALNSSSTVVTGEKVHSTPAPSIEKDLSLVEFEGPDDPLNPQNLPQWKKWLYAHIIGWLSLVVTFATSVFSTATGVTAEEFGVSRQVMVLGTALFIAGFAAGPILFGPLSELYGRKRPMLWGYAIFVIFQIPVGVAQNVETIIICRFLGGVAASGPLSIAGGYFADFFDPVSRGLALAIFAGTTFIGPIIGPIVGGFITESYLGWRWTAWITMILAATWGIISMIFLPETYAPVLLQRKASRLRLETKNWALHAKLDETPINLQSIITRYLSRPLVMLLKEPILQLITLYMTFIYGFIYLLFEAYPISFTEERQWNLGVGALPFLSIGIGVVLGSGYIFYFTQTTIRATFEATGRIRPEERLYPMIPGALLFPLGQFWFAWTSFPGITPWPQILAGIPLGAGMQIIYLQGLAYLVDVYLIYANSAISANALVRSTVAAGFTIFATPMFHRLGVRWASSLLAFLGVAFIPVPIVFYIYGEKIRKLSRFSPT</sequence>
<name>A0ABR4HC12_9EURO</name>
<feature type="transmembrane region" description="Helical" evidence="6">
    <location>
        <begin position="178"/>
        <end position="202"/>
    </location>
</feature>
<evidence type="ECO:0000256" key="6">
    <source>
        <dbReference type="SAM" id="Phobius"/>
    </source>
</evidence>
<comment type="subcellular location">
    <subcellularLocation>
        <location evidence="1">Membrane</location>
        <topology evidence="1">Multi-pass membrane protein</topology>
    </subcellularLocation>
</comment>
<feature type="domain" description="Major facilitator superfamily (MFS) profile" evidence="7">
    <location>
        <begin position="89"/>
        <end position="527"/>
    </location>
</feature>
<feature type="transmembrane region" description="Helical" evidence="6">
    <location>
        <begin position="124"/>
        <end position="143"/>
    </location>
</feature>
<evidence type="ECO:0000256" key="1">
    <source>
        <dbReference type="ARBA" id="ARBA00004141"/>
    </source>
</evidence>
<feature type="transmembrane region" description="Helical" evidence="6">
    <location>
        <begin position="214"/>
        <end position="235"/>
    </location>
</feature>
<dbReference type="InterPro" id="IPR020846">
    <property type="entry name" value="MFS_dom"/>
</dbReference>
<gene>
    <name evidence="8" type="ORF">BJX63DRAFT_395339</name>
</gene>
<keyword evidence="9" id="KW-1185">Reference proteome</keyword>
<feature type="transmembrane region" description="Helical" evidence="6">
    <location>
        <begin position="359"/>
        <end position="378"/>
    </location>
</feature>
<keyword evidence="4 6" id="KW-0472">Membrane</keyword>
<dbReference type="PROSITE" id="PS50850">
    <property type="entry name" value="MFS"/>
    <property type="match status" value="1"/>
</dbReference>
<comment type="caution">
    <text evidence="8">The sequence shown here is derived from an EMBL/GenBank/DDBJ whole genome shotgun (WGS) entry which is preliminary data.</text>
</comment>
<dbReference type="PANTHER" id="PTHR23502:SF47">
    <property type="entry name" value="MAJOR FACILITATOR SUPERFAMILY (MFS) PROFILE DOMAIN-CONTAINING PROTEIN-RELATED"/>
    <property type="match status" value="1"/>
</dbReference>
<dbReference type="Pfam" id="PF07690">
    <property type="entry name" value="MFS_1"/>
    <property type="match status" value="1"/>
</dbReference>
<feature type="transmembrane region" description="Helical" evidence="6">
    <location>
        <begin position="492"/>
        <end position="514"/>
    </location>
</feature>
<feature type="transmembrane region" description="Helical" evidence="6">
    <location>
        <begin position="247"/>
        <end position="273"/>
    </location>
</feature>
<feature type="region of interest" description="Disordered" evidence="5">
    <location>
        <begin position="38"/>
        <end position="57"/>
    </location>
</feature>
<feature type="transmembrane region" description="Helical" evidence="6">
    <location>
        <begin position="468"/>
        <end position="486"/>
    </location>
</feature>
<feature type="region of interest" description="Disordered" evidence="5">
    <location>
        <begin position="1"/>
        <end position="30"/>
    </location>
</feature>
<evidence type="ECO:0000313" key="9">
    <source>
        <dbReference type="Proteomes" id="UP001610334"/>
    </source>
</evidence>
<feature type="transmembrane region" description="Helical" evidence="6">
    <location>
        <begin position="320"/>
        <end position="339"/>
    </location>
</feature>
<feature type="transmembrane region" description="Helical" evidence="6">
    <location>
        <begin position="430"/>
        <end position="456"/>
    </location>
</feature>
<dbReference type="InterPro" id="IPR036259">
    <property type="entry name" value="MFS_trans_sf"/>
</dbReference>
<evidence type="ECO:0000256" key="5">
    <source>
        <dbReference type="SAM" id="MobiDB-lite"/>
    </source>
</evidence>
<reference evidence="8 9" key="1">
    <citation type="submission" date="2024-07" db="EMBL/GenBank/DDBJ databases">
        <title>Section-level genome sequencing and comparative genomics of Aspergillus sections Usti and Cavernicolus.</title>
        <authorList>
            <consortium name="Lawrence Berkeley National Laboratory"/>
            <person name="Nybo J.L."/>
            <person name="Vesth T.C."/>
            <person name="Theobald S."/>
            <person name="Frisvad J.C."/>
            <person name="Larsen T.O."/>
            <person name="Kjaerboelling I."/>
            <person name="Rothschild-Mancinelli K."/>
            <person name="Lyhne E.K."/>
            <person name="Kogle M.E."/>
            <person name="Barry K."/>
            <person name="Clum A."/>
            <person name="Na H."/>
            <person name="Ledsgaard L."/>
            <person name="Lin J."/>
            <person name="Lipzen A."/>
            <person name="Kuo A."/>
            <person name="Riley R."/>
            <person name="Mondo S."/>
            <person name="Labutti K."/>
            <person name="Haridas S."/>
            <person name="Pangalinan J."/>
            <person name="Salamov A.A."/>
            <person name="Simmons B.A."/>
            <person name="Magnuson J.K."/>
            <person name="Chen J."/>
            <person name="Drula E."/>
            <person name="Henrissat B."/>
            <person name="Wiebenga A."/>
            <person name="Lubbers R.J."/>
            <person name="Gomes A.C."/>
            <person name="Makela M.R."/>
            <person name="Stajich J."/>
            <person name="Grigoriev I.V."/>
            <person name="Mortensen U.H."/>
            <person name="De Vries R.P."/>
            <person name="Baker S.E."/>
            <person name="Andersen M.R."/>
        </authorList>
    </citation>
    <scope>NUCLEOTIDE SEQUENCE [LARGE SCALE GENOMIC DNA]</scope>
    <source>
        <strain evidence="8 9">CBS 588.65</strain>
    </source>
</reference>
<dbReference type="InterPro" id="IPR011701">
    <property type="entry name" value="MFS"/>
</dbReference>
<dbReference type="SUPFAM" id="SSF103473">
    <property type="entry name" value="MFS general substrate transporter"/>
    <property type="match status" value="1"/>
</dbReference>
<dbReference type="PANTHER" id="PTHR23502">
    <property type="entry name" value="MAJOR FACILITATOR SUPERFAMILY"/>
    <property type="match status" value="1"/>
</dbReference>
<protein>
    <submittedName>
        <fullName evidence="8">Major facilitator superfamily domain-containing protein</fullName>
    </submittedName>
</protein>
<proteinExistence type="predicted"/>
<dbReference type="EMBL" id="JBFXLT010000043">
    <property type="protein sequence ID" value="KAL2812965.1"/>
    <property type="molecule type" value="Genomic_DNA"/>
</dbReference>
<accession>A0ABR4HC12</accession>
<feature type="transmembrane region" description="Helical" evidence="6">
    <location>
        <begin position="399"/>
        <end position="418"/>
    </location>
</feature>
<organism evidence="8 9">
    <name type="scientific">Aspergillus granulosus</name>
    <dbReference type="NCBI Taxonomy" id="176169"/>
    <lineage>
        <taxon>Eukaryota</taxon>
        <taxon>Fungi</taxon>
        <taxon>Dikarya</taxon>
        <taxon>Ascomycota</taxon>
        <taxon>Pezizomycotina</taxon>
        <taxon>Eurotiomycetes</taxon>
        <taxon>Eurotiomycetidae</taxon>
        <taxon>Eurotiales</taxon>
        <taxon>Aspergillaceae</taxon>
        <taxon>Aspergillus</taxon>
        <taxon>Aspergillus subgen. Nidulantes</taxon>
    </lineage>
</organism>
<evidence type="ECO:0000256" key="4">
    <source>
        <dbReference type="ARBA" id="ARBA00023136"/>
    </source>
</evidence>
<evidence type="ECO:0000313" key="8">
    <source>
        <dbReference type="EMBL" id="KAL2812965.1"/>
    </source>
</evidence>
<dbReference type="Proteomes" id="UP001610334">
    <property type="component" value="Unassembled WGS sequence"/>
</dbReference>
<feature type="transmembrane region" description="Helical" evidence="6">
    <location>
        <begin position="88"/>
        <end position="112"/>
    </location>
</feature>
<evidence type="ECO:0000256" key="2">
    <source>
        <dbReference type="ARBA" id="ARBA00022692"/>
    </source>
</evidence>
<dbReference type="Gene3D" id="1.20.1250.20">
    <property type="entry name" value="MFS general substrate transporter like domains"/>
    <property type="match status" value="1"/>
</dbReference>
<evidence type="ECO:0000256" key="3">
    <source>
        <dbReference type="ARBA" id="ARBA00022989"/>
    </source>
</evidence>
<keyword evidence="3 6" id="KW-1133">Transmembrane helix</keyword>